<dbReference type="Proteomes" id="UP000095594">
    <property type="component" value="Unassembled WGS sequence"/>
</dbReference>
<evidence type="ECO:0000313" key="2">
    <source>
        <dbReference type="Proteomes" id="UP000095594"/>
    </source>
</evidence>
<dbReference type="AlphaFoldDB" id="A0A174F8L6"/>
<protein>
    <submittedName>
        <fullName evidence="1">Uncharacterized protein</fullName>
    </submittedName>
</protein>
<dbReference type="RefSeq" id="WP_055265445.1">
    <property type="nucleotide sequence ID" value="NZ_CABIXQ010000009.1"/>
</dbReference>
<organism evidence="1 2">
    <name type="scientific">Clostridium disporicum</name>
    <dbReference type="NCBI Taxonomy" id="84024"/>
    <lineage>
        <taxon>Bacteria</taxon>
        <taxon>Bacillati</taxon>
        <taxon>Bacillota</taxon>
        <taxon>Clostridia</taxon>
        <taxon>Eubacteriales</taxon>
        <taxon>Clostridiaceae</taxon>
        <taxon>Clostridium</taxon>
    </lineage>
</organism>
<reference evidence="1 2" key="1">
    <citation type="submission" date="2015-09" db="EMBL/GenBank/DDBJ databases">
        <authorList>
            <consortium name="Pathogen Informatics"/>
        </authorList>
    </citation>
    <scope>NUCLEOTIDE SEQUENCE [LARGE SCALE GENOMIC DNA]</scope>
    <source>
        <strain evidence="1 2">2789STDY5834856</strain>
    </source>
</reference>
<sequence>MKRRTIMLGVIITMVCLTASISLIIAKGNGGRGLENLEIEYIVNESENMIESISDNDRYNLDSLLSFLDFIQAI</sequence>
<evidence type="ECO:0000313" key="1">
    <source>
        <dbReference type="EMBL" id="CUO45917.1"/>
    </source>
</evidence>
<name>A0A174F8L6_9CLOT</name>
<dbReference type="EMBL" id="CYZX01000009">
    <property type="protein sequence ID" value="CUO45917.1"/>
    <property type="molecule type" value="Genomic_DNA"/>
</dbReference>
<accession>A0A174F8L6</accession>
<gene>
    <name evidence="1" type="ORF">ERS852471_01609</name>
</gene>
<proteinExistence type="predicted"/>